<proteinExistence type="predicted"/>
<reference evidence="1" key="1">
    <citation type="submission" date="2019-08" db="EMBL/GenBank/DDBJ databases">
        <authorList>
            <person name="Kucharzyk K."/>
            <person name="Murdoch R.W."/>
            <person name="Higgins S."/>
            <person name="Loffler F."/>
        </authorList>
    </citation>
    <scope>NUCLEOTIDE SEQUENCE</scope>
</reference>
<organism evidence="1">
    <name type="scientific">bioreactor metagenome</name>
    <dbReference type="NCBI Taxonomy" id="1076179"/>
    <lineage>
        <taxon>unclassified sequences</taxon>
        <taxon>metagenomes</taxon>
        <taxon>ecological metagenomes</taxon>
    </lineage>
</organism>
<accession>A0A645ID00</accession>
<evidence type="ECO:0000313" key="1">
    <source>
        <dbReference type="EMBL" id="MPN49010.1"/>
    </source>
</evidence>
<protein>
    <submittedName>
        <fullName evidence="1">Uncharacterized protein</fullName>
    </submittedName>
</protein>
<gene>
    <name evidence="1" type="ORF">SDC9_196623</name>
</gene>
<comment type="caution">
    <text evidence="1">The sequence shown here is derived from an EMBL/GenBank/DDBJ whole genome shotgun (WGS) entry which is preliminary data.</text>
</comment>
<dbReference type="AlphaFoldDB" id="A0A645ID00"/>
<dbReference type="EMBL" id="VSSQ01111857">
    <property type="protein sequence ID" value="MPN49010.1"/>
    <property type="molecule type" value="Genomic_DNA"/>
</dbReference>
<name>A0A645ID00_9ZZZZ</name>
<sequence length="143" mass="16717">MFMGAGCQVEDGGLSRVGITEKSHLYFFIGMDAFVLMMKDDMLVVVDETCSLLLLNIFLINRFFPVWSTIPGIRRDHRYFNHHRLTPAQRYLVLHDLIFDGILQRGVQYRFDFLPAHKPHFEDAFPESSATVYFYDVCFLSRL</sequence>